<feature type="domain" description="Sushi" evidence="11">
    <location>
        <begin position="1695"/>
        <end position="1750"/>
    </location>
</feature>
<dbReference type="InterPro" id="IPR017853">
    <property type="entry name" value="GH"/>
</dbReference>
<feature type="domain" description="Sushi" evidence="11">
    <location>
        <begin position="1524"/>
        <end position="1575"/>
    </location>
</feature>
<comment type="caution">
    <text evidence="12">The sequence shown here is derived from an EMBL/GenBank/DDBJ whole genome shotgun (WGS) entry which is preliminary data.</text>
</comment>
<evidence type="ECO:0000256" key="4">
    <source>
        <dbReference type="ARBA" id="ARBA00023001"/>
    </source>
</evidence>
<dbReference type="Pfam" id="PF19028">
    <property type="entry name" value="TSP1_spondin"/>
    <property type="match status" value="1"/>
</dbReference>
<organism evidence="12 13">
    <name type="scientific">Polarella glacialis</name>
    <name type="common">Dinoflagellate</name>
    <dbReference type="NCBI Taxonomy" id="89957"/>
    <lineage>
        <taxon>Eukaryota</taxon>
        <taxon>Sar</taxon>
        <taxon>Alveolata</taxon>
        <taxon>Dinophyceae</taxon>
        <taxon>Suessiales</taxon>
        <taxon>Suessiaceae</taxon>
        <taxon>Polarella</taxon>
    </lineage>
</organism>
<keyword evidence="6" id="KW-0325">Glycoprotein</keyword>
<dbReference type="SMART" id="SM00209">
    <property type="entry name" value="TSP1"/>
    <property type="match status" value="3"/>
</dbReference>
<dbReference type="InterPro" id="IPR000436">
    <property type="entry name" value="Sushi_SCR_CCP_dom"/>
</dbReference>
<dbReference type="InterPro" id="IPR036383">
    <property type="entry name" value="TSP1_rpt_sf"/>
</dbReference>
<dbReference type="SUPFAM" id="SSF51445">
    <property type="entry name" value="(Trans)glycosidases"/>
    <property type="match status" value="1"/>
</dbReference>
<dbReference type="Gene3D" id="3.20.20.80">
    <property type="entry name" value="Glycosidases"/>
    <property type="match status" value="1"/>
</dbReference>
<evidence type="ECO:0000313" key="13">
    <source>
        <dbReference type="Proteomes" id="UP000654075"/>
    </source>
</evidence>
<accession>A0A813FB03</accession>
<dbReference type="Pfam" id="PF00150">
    <property type="entry name" value="Cellulase"/>
    <property type="match status" value="1"/>
</dbReference>
<keyword evidence="4" id="KW-0136">Cellulose degradation</keyword>
<dbReference type="GO" id="GO:0030245">
    <property type="term" value="P:cellulose catabolic process"/>
    <property type="evidence" value="ECO:0007669"/>
    <property type="project" value="UniProtKB-KW"/>
</dbReference>
<evidence type="ECO:0000259" key="11">
    <source>
        <dbReference type="SMART" id="SM00032"/>
    </source>
</evidence>
<protein>
    <recommendedName>
        <fullName evidence="11">Sushi domain-containing protein</fullName>
    </recommendedName>
</protein>
<evidence type="ECO:0000256" key="6">
    <source>
        <dbReference type="ARBA" id="ARBA00023180"/>
    </source>
</evidence>
<gene>
    <name evidence="12" type="ORF">PGLA1383_LOCUS29503</name>
</gene>
<feature type="domain" description="Sushi" evidence="11">
    <location>
        <begin position="2364"/>
        <end position="2418"/>
    </location>
</feature>
<feature type="region of interest" description="Disordered" evidence="10">
    <location>
        <begin position="397"/>
        <end position="431"/>
    </location>
</feature>
<dbReference type="InterPro" id="IPR044004">
    <property type="entry name" value="TSP1_spondin_dom"/>
</dbReference>
<keyword evidence="8" id="KW-0326">Glycosidase</keyword>
<dbReference type="SUPFAM" id="SSF82895">
    <property type="entry name" value="TSP-1 type 1 repeat"/>
    <property type="match status" value="3"/>
</dbReference>
<keyword evidence="9" id="KW-0624">Polysaccharide degradation</keyword>
<keyword evidence="3" id="KW-0378">Hydrolase</keyword>
<dbReference type="PANTHER" id="PTHR35923">
    <property type="entry name" value="MAJOR EXTRACELLULAR ENDOGLUCANASE"/>
    <property type="match status" value="1"/>
</dbReference>
<evidence type="ECO:0000256" key="10">
    <source>
        <dbReference type="SAM" id="MobiDB-lite"/>
    </source>
</evidence>
<keyword evidence="13" id="KW-1185">Reference proteome</keyword>
<evidence type="ECO:0000256" key="8">
    <source>
        <dbReference type="ARBA" id="ARBA00023295"/>
    </source>
</evidence>
<comment type="similarity">
    <text evidence="1">Belongs to the glycosyl hydrolase 5 (cellulase A) family.</text>
</comment>
<feature type="domain" description="Sushi" evidence="11">
    <location>
        <begin position="1995"/>
        <end position="2045"/>
    </location>
</feature>
<dbReference type="SMART" id="SM00032">
    <property type="entry name" value="CCP"/>
    <property type="match status" value="10"/>
</dbReference>
<dbReference type="InterPro" id="IPR000884">
    <property type="entry name" value="TSP1_rpt"/>
</dbReference>
<evidence type="ECO:0000256" key="9">
    <source>
        <dbReference type="ARBA" id="ARBA00023326"/>
    </source>
</evidence>
<evidence type="ECO:0000256" key="5">
    <source>
        <dbReference type="ARBA" id="ARBA00023157"/>
    </source>
</evidence>
<dbReference type="EMBL" id="CAJNNV010025040">
    <property type="protein sequence ID" value="CAE8611702.1"/>
    <property type="molecule type" value="Genomic_DNA"/>
</dbReference>
<dbReference type="Proteomes" id="UP000654075">
    <property type="component" value="Unassembled WGS sequence"/>
</dbReference>
<keyword evidence="5" id="KW-1015">Disulfide bond</keyword>
<dbReference type="PANTHER" id="PTHR35923:SF2">
    <property type="entry name" value="ENDOGLUCANASE"/>
    <property type="match status" value="1"/>
</dbReference>
<dbReference type="InterPro" id="IPR001547">
    <property type="entry name" value="Glyco_hydro_5"/>
</dbReference>
<feature type="compositionally biased region" description="Polar residues" evidence="10">
    <location>
        <begin position="409"/>
        <end position="427"/>
    </location>
</feature>
<feature type="domain" description="Sushi" evidence="11">
    <location>
        <begin position="1639"/>
        <end position="1689"/>
    </location>
</feature>
<keyword evidence="7" id="KW-0119">Carbohydrate metabolism</keyword>
<dbReference type="PROSITE" id="PS50092">
    <property type="entry name" value="TSP1"/>
    <property type="match status" value="3"/>
</dbReference>
<name>A0A813FB03_POLGL</name>
<feature type="domain" description="Sushi" evidence="11">
    <location>
        <begin position="2050"/>
        <end position="2105"/>
    </location>
</feature>
<reference evidence="12" key="1">
    <citation type="submission" date="2021-02" db="EMBL/GenBank/DDBJ databases">
        <authorList>
            <person name="Dougan E. K."/>
            <person name="Rhodes N."/>
            <person name="Thang M."/>
            <person name="Chan C."/>
        </authorList>
    </citation>
    <scope>NUCLEOTIDE SEQUENCE</scope>
</reference>
<proteinExistence type="inferred from homology"/>
<dbReference type="GO" id="GO:0004553">
    <property type="term" value="F:hydrolase activity, hydrolyzing O-glycosyl compounds"/>
    <property type="evidence" value="ECO:0007669"/>
    <property type="project" value="InterPro"/>
</dbReference>
<dbReference type="OrthoDB" id="442731at2759"/>
<evidence type="ECO:0000313" key="12">
    <source>
        <dbReference type="EMBL" id="CAE8611702.1"/>
    </source>
</evidence>
<feature type="region of interest" description="Disordered" evidence="10">
    <location>
        <begin position="929"/>
        <end position="955"/>
    </location>
</feature>
<evidence type="ECO:0000256" key="3">
    <source>
        <dbReference type="ARBA" id="ARBA00022801"/>
    </source>
</evidence>
<feature type="domain" description="Sushi" evidence="11">
    <location>
        <begin position="1278"/>
        <end position="1328"/>
    </location>
</feature>
<evidence type="ECO:0000256" key="7">
    <source>
        <dbReference type="ARBA" id="ARBA00023277"/>
    </source>
</evidence>
<dbReference type="Gene3D" id="2.20.100.10">
    <property type="entry name" value="Thrombospondin type-1 (TSP1) repeat"/>
    <property type="match status" value="3"/>
</dbReference>
<feature type="domain" description="Sushi" evidence="11">
    <location>
        <begin position="2110"/>
        <end position="2161"/>
    </location>
</feature>
<sequence length="2721" mass="291521">MEESWLDQFPLRALGRNLVNKHGERFKLAGVNWYGASDTYHVVGGLDMRSLGDLCNSVAAMGFTVVRLPFSSEMLRIEEVCSRSGAIDYNLNPELLGLSPLEVFDQVVESLGAAGVSVVLNNHTTLGAWSGGVELNGLWFRENCEIYTEMAWIADWLEMAGRYKSHPHVIGYDLRNEVRPTSVMGAAPGWGTGDERDWARAAGNCARALVGAREGDGIIIVERICWPQSSLESMLQPTPPWEAWGIPRDRMVLSLHMYAWSGPGSWSPKAFTGTVMRALFHVYDYVGSRALYGEMGDKELEEQMDREFGFCLDQDICPVWLSELGADLNNEYELSWFNRVCLYLEQKDADFAYWPLNVGRKPGGDEDEGYGILTNDWQPRWSDPRLKVLRRLSSGTTLHARSRGDSDFDVTNSQPARRRTPSSQQHSPLRGPPLLARAVTADEAAALQLSEEPVQLLDVVHGDGHEPLSLAPFPWCTPLPGPLVEWPGSLPLLPRELPEGRFRWSALHGFDADPGEDAEVLQHGDLDKLKLACVDGGFGGFALHEDWAYMRKASPEVLRSKLQSGYPHTIMFLAEEVRLCAVWTRLEELRAEVQEKGLNESQREQREDAYLAPPEARPCLERQDSQAQAVLLLPEEEPEEAVLETCQRACLHGKCGGYELLEGTPRKARLLSRAEAHKVEQRWRRGDFRLASSASRDPNKNEVHLLELAPVSIGLDVFRGMDAFQGSSARVLRDANLTQCRQLCLEEGYGGFSFRDGEAHFRTAAGDVLWDRLVPSPESTFYVLTASEVCEKSLKPSLRPQALTSAQQDLPLRGEKLQKILPQLWSPKAARRKRGYSVFSGCGSPSHDTSEHFDDTSVMMLMPNPQLMPAALLLAREAEAFMGTDADGFLIAISFQAAASAEVAASSAESLSLGGGSARDDVRAAGRSAPLGASVEMTSDMPGRAKAPTRATSHGEEELEPLLGDMSMASSAIGESFANSGFLVAPKKQSEINEEAETRSTKMKAIAITVLAVVCLIAIVGGIISFLASKKQDAVDWWARTFPPRCVFTEWSDWSSCSTTCGLGVNIGSRKAGPRECRPVPTEGDLNRQRLCELRACMVRGARSCAVGPWSPWVACSEPCGPGSTSRLRQVLTRPDAVGEPCPVLLQQLSCELKVCPTLCKISAWSAWGPCSRSCGTGTMSRVRTSLAMGDVLGGLHCPHAKEASMCDLGPCNEQADCTFDFPPRILHTITESIERCNGTAAGFGCDFDCEEGYAPDRLLICAAGTHLLPGRCLPTSCEQAPVVSDSIGLWRCAGKPSGSTCPLTCRRGFRTSGVLQCRHGSWSAALCVKVGCEAAPAPISHSALVGQDETDMKDVSFCLGLSAGEKCEFFRCENGYMKSEELECHGANFNRPRCLEVPCREGPPFIGNSSDGGSSSSSSSASGLCRTAKAALPFQDRLCQGGGGFFGVGAPEPHFMRGSNFSCLGEATPQINDSYPLACGRSKALFAGGEACELQCLPGYRKTGDLLCTGQEWLPASCRPEPCDSGPLVENAEDLTPCRGTPHNGTCVLECTPGYLADVDQLRCVRGVWSPGACEPMRCTGPPVPAYAIGNYSACDGLRRREWCPLSCEPGYRPRPAGGMQCRDGGLYAWATCEPLPCSALPMINGSGYLGVCQGSPSGTVCELNCAAGFKKAGDIFCDLGRWTTASCLPTPGCGQVPYIPHAAEGLQDCMDVPEGKPCPHFRCLPGYEVRGGDGVLACRDGHFTRPSCIEVACNRPPLPPPRAIPGSDCAGTQGGGVCPLHCEAGYSPTADRICIRGSFSTARCDPISGPGGRAQDEALFLELTIGTPFSRWRLSSSSSADADSAAELKLLAYALGGSSLTMSSIVLDLVLLPASHSSLAAARRKGELVLSARAALEEAQAALQRPSDRLRSFLQPRANATIPATVLAIAKSTVGRMCNAVPTVAHSQDLSHCVYTPSGHICPLVCEGGFVVAGSLACVDGAWSSTQCVPLSCKQKPEVDGAEDLGYCAGSASGAFCFLECRPGFRRTGDLECRQGSWIGGECVPKPCRHEPVVIYARLASLKMCQGMASGQDCALRCLPGWEPTGPGFLRCGLGNWEHLSSCEPAACRYAASVLHAQTDLTGCAGTADGRICHFDCQQGFSRVGVLSCNRGQLTTARCQPAACEPAPAVPGLAAQEAARCVPMASGSFCHPDCGFGRRLSLPLFCSLGQWSAASCVPIDEPEGKVCAFPPVLSRGADVSMCSGTRSGDSCSAACTPGYALDQTAVGALQPARLSLAAHSQGLQDCPNQDHNSLCLLRCVPGYSPAGLPGLIPDQVSKESLGQEVAKRSLQCIDGSWERPDCAYRLGRSATSRCPECEEAPCDSAPPGIANARNLSECVGTASRALCRLECRTGFYALGFPECIKGVWSSLELARCEEAPCMDIPEVPHALDIAACVNTPSGEGCPIQCEEGYAAATELRCFQGVWLPVACVAHCAAPPEAIGGAGSLAHCAGTLVGESCALVCIPGLRPTGRLPCLQGRQWGRAQCYDPAQDLGQVVIARIPVKGLMPLIDAGVEGSRSSRLEAAATSFESSMVQHTGAFFSAAKDADRTKFCLHAPSIYRVAAELVSSDLLEESPGSAGDFRLELTIPCSEDEEGERSVLRSGSSDCSVTRARLRQSLSDADDSLSNTMRSDLCETLCAESSVSLCRPRCLEQLQGLQLVTAGLELQTDSIGGAWLV</sequence>
<keyword evidence="2" id="KW-0732">Signal</keyword>
<feature type="domain" description="Sushi" evidence="11">
    <location>
        <begin position="2477"/>
        <end position="2529"/>
    </location>
</feature>
<feature type="domain" description="Sushi" evidence="11">
    <location>
        <begin position="1464"/>
        <end position="1519"/>
    </location>
</feature>
<evidence type="ECO:0000256" key="1">
    <source>
        <dbReference type="ARBA" id="ARBA00005641"/>
    </source>
</evidence>
<dbReference type="Pfam" id="PF00090">
    <property type="entry name" value="TSP_1"/>
    <property type="match status" value="2"/>
</dbReference>
<evidence type="ECO:0000256" key="2">
    <source>
        <dbReference type="ARBA" id="ARBA00022729"/>
    </source>
</evidence>